<dbReference type="GO" id="GO:0022857">
    <property type="term" value="F:transmembrane transporter activity"/>
    <property type="evidence" value="ECO:0007669"/>
    <property type="project" value="InterPro"/>
</dbReference>
<dbReference type="AlphaFoldDB" id="A0AAV7JS55"/>
<dbReference type="Pfam" id="PF00083">
    <property type="entry name" value="Sugar_tr"/>
    <property type="match status" value="1"/>
</dbReference>
<feature type="transmembrane region" description="Helical" evidence="5">
    <location>
        <begin position="136"/>
        <end position="158"/>
    </location>
</feature>
<keyword evidence="7" id="KW-1185">Reference proteome</keyword>
<evidence type="ECO:0000256" key="3">
    <source>
        <dbReference type="ARBA" id="ARBA00022989"/>
    </source>
</evidence>
<keyword evidence="6" id="KW-0813">Transport</keyword>
<evidence type="ECO:0000256" key="4">
    <source>
        <dbReference type="ARBA" id="ARBA00023136"/>
    </source>
</evidence>
<proteinExistence type="predicted"/>
<evidence type="ECO:0000256" key="1">
    <source>
        <dbReference type="ARBA" id="ARBA00004370"/>
    </source>
</evidence>
<evidence type="ECO:0000313" key="6">
    <source>
        <dbReference type="EMBL" id="KAI6651578.1"/>
    </source>
</evidence>
<name>A0AAV7JS55_9METZ</name>
<dbReference type="SUPFAM" id="SSF103473">
    <property type="entry name" value="MFS general substrate transporter"/>
    <property type="match status" value="1"/>
</dbReference>
<dbReference type="EMBL" id="JAKMXF010000303">
    <property type="protein sequence ID" value="KAI6651578.1"/>
    <property type="molecule type" value="Genomic_DNA"/>
</dbReference>
<gene>
    <name evidence="6" type="ORF">LOD99_5186</name>
</gene>
<dbReference type="InterPro" id="IPR050549">
    <property type="entry name" value="MFS_Trehalose_Transporter"/>
</dbReference>
<keyword evidence="6" id="KW-0762">Sugar transport</keyword>
<feature type="transmembrane region" description="Helical" evidence="5">
    <location>
        <begin position="48"/>
        <end position="77"/>
    </location>
</feature>
<protein>
    <submittedName>
        <fullName evidence="6">Solute carrier family 2, facilitated glucose transporter member 6</fullName>
    </submittedName>
</protein>
<comment type="caution">
    <text evidence="6">The sequence shown here is derived from an EMBL/GenBank/DDBJ whole genome shotgun (WGS) entry which is preliminary data.</text>
</comment>
<dbReference type="GO" id="GO:0016020">
    <property type="term" value="C:membrane"/>
    <property type="evidence" value="ECO:0007669"/>
    <property type="project" value="UniProtKB-SubCell"/>
</dbReference>
<keyword evidence="2 5" id="KW-0812">Transmembrane</keyword>
<keyword evidence="3 5" id="KW-1133">Transmembrane helix</keyword>
<reference evidence="6 7" key="1">
    <citation type="journal article" date="2023" name="BMC Biol.">
        <title>The compact genome of the sponge Oopsacas minuta (Hexactinellida) is lacking key metazoan core genes.</title>
        <authorList>
            <person name="Santini S."/>
            <person name="Schenkelaars Q."/>
            <person name="Jourda C."/>
            <person name="Duchesne M."/>
            <person name="Belahbib H."/>
            <person name="Rocher C."/>
            <person name="Selva M."/>
            <person name="Riesgo A."/>
            <person name="Vervoort M."/>
            <person name="Leys S.P."/>
            <person name="Kodjabachian L."/>
            <person name="Le Bivic A."/>
            <person name="Borchiellini C."/>
            <person name="Claverie J.M."/>
            <person name="Renard E."/>
        </authorList>
    </citation>
    <scope>NUCLEOTIDE SEQUENCE [LARGE SCALE GENOMIC DNA]</scope>
    <source>
        <strain evidence="6">SPO-2</strain>
    </source>
</reference>
<dbReference type="InterPro" id="IPR005828">
    <property type="entry name" value="MFS_sugar_transport-like"/>
</dbReference>
<dbReference type="InterPro" id="IPR036259">
    <property type="entry name" value="MFS_trans_sf"/>
</dbReference>
<evidence type="ECO:0000256" key="2">
    <source>
        <dbReference type="ARBA" id="ARBA00022692"/>
    </source>
</evidence>
<organism evidence="6 7">
    <name type="scientific">Oopsacas minuta</name>
    <dbReference type="NCBI Taxonomy" id="111878"/>
    <lineage>
        <taxon>Eukaryota</taxon>
        <taxon>Metazoa</taxon>
        <taxon>Porifera</taxon>
        <taxon>Hexactinellida</taxon>
        <taxon>Hexasterophora</taxon>
        <taxon>Lyssacinosida</taxon>
        <taxon>Leucopsacidae</taxon>
        <taxon>Oopsacas</taxon>
    </lineage>
</organism>
<evidence type="ECO:0000256" key="5">
    <source>
        <dbReference type="SAM" id="Phobius"/>
    </source>
</evidence>
<evidence type="ECO:0000313" key="7">
    <source>
        <dbReference type="Proteomes" id="UP001165289"/>
    </source>
</evidence>
<dbReference type="PANTHER" id="PTHR48021">
    <property type="match status" value="1"/>
</dbReference>
<accession>A0AAV7JS55</accession>
<dbReference type="PANTHER" id="PTHR48021:SF1">
    <property type="entry name" value="GH07001P-RELATED"/>
    <property type="match status" value="1"/>
</dbReference>
<sequence length="163" mass="18599">MLGRFLLGIQSSILFFTSVYLGECSPPNRHRFYCSGVALSTRFGTVLIYALGIWVSFRWLAVTAIILEFIFICMLLLNPVSANWLVQQGLVDRAKKSLLYINGNSFDSDSEIFNMKHNIRKLTIRGKIAQLSKWRVVKLILIISTLNMFIPLSGYSFIISFHL</sequence>
<dbReference type="Gene3D" id="1.20.1250.20">
    <property type="entry name" value="MFS general substrate transporter like domains"/>
    <property type="match status" value="1"/>
</dbReference>
<dbReference type="Proteomes" id="UP001165289">
    <property type="component" value="Unassembled WGS sequence"/>
</dbReference>
<comment type="subcellular location">
    <subcellularLocation>
        <location evidence="1">Membrane</location>
    </subcellularLocation>
</comment>
<keyword evidence="4 5" id="KW-0472">Membrane</keyword>